<evidence type="ECO:0000313" key="3">
    <source>
        <dbReference type="Proteomes" id="UP000177625"/>
    </source>
</evidence>
<feature type="compositionally biased region" description="Polar residues" evidence="1">
    <location>
        <begin position="8"/>
        <end position="18"/>
    </location>
</feature>
<reference evidence="3" key="1">
    <citation type="submission" date="2016-03" db="EMBL/GenBank/DDBJ databases">
        <authorList>
            <person name="Guldener U."/>
        </authorList>
    </citation>
    <scope>NUCLEOTIDE SEQUENCE [LARGE SCALE GENOMIC DNA]</scope>
</reference>
<keyword evidence="3" id="KW-1185">Reference proteome</keyword>
<sequence length="133" mass="15286">MSAPTFAPGSSGTVPESESGQHAEESGWAHAWLKVFISGRVVRLSLRRRRICPDSQLSKHIDRERCKLRESCGQTRIWSLVKATREQNYESEAINLRGVFSRKRYNFNNFLFTLLNLPATLDEILTIWDNIYG</sequence>
<gene>
    <name evidence="2" type="ORF">RSE6_09162</name>
</gene>
<protein>
    <submittedName>
        <fullName evidence="2">Uncharacterized protein</fullName>
    </submittedName>
</protein>
<organism evidence="2 3">
    <name type="scientific">Rhynchosporium secalis</name>
    <name type="common">Barley scald fungus</name>
    <dbReference type="NCBI Taxonomy" id="38038"/>
    <lineage>
        <taxon>Eukaryota</taxon>
        <taxon>Fungi</taxon>
        <taxon>Dikarya</taxon>
        <taxon>Ascomycota</taxon>
        <taxon>Pezizomycotina</taxon>
        <taxon>Leotiomycetes</taxon>
        <taxon>Helotiales</taxon>
        <taxon>Ploettnerulaceae</taxon>
        <taxon>Rhynchosporium</taxon>
    </lineage>
</organism>
<proteinExistence type="predicted"/>
<accession>A0A1E1MH99</accession>
<dbReference type="AlphaFoldDB" id="A0A1E1MH99"/>
<dbReference type="Proteomes" id="UP000177625">
    <property type="component" value="Unassembled WGS sequence"/>
</dbReference>
<dbReference type="EMBL" id="FJVC01000336">
    <property type="protein sequence ID" value="CZT48466.1"/>
    <property type="molecule type" value="Genomic_DNA"/>
</dbReference>
<evidence type="ECO:0000313" key="2">
    <source>
        <dbReference type="EMBL" id="CZT48466.1"/>
    </source>
</evidence>
<feature type="region of interest" description="Disordered" evidence="1">
    <location>
        <begin position="1"/>
        <end position="20"/>
    </location>
</feature>
<name>A0A1E1MH99_RHYSE</name>
<evidence type="ECO:0000256" key="1">
    <source>
        <dbReference type="SAM" id="MobiDB-lite"/>
    </source>
</evidence>